<dbReference type="GO" id="GO:0000027">
    <property type="term" value="P:ribosomal large subunit assembly"/>
    <property type="evidence" value="ECO:0007669"/>
    <property type="project" value="TreeGrafter"/>
</dbReference>
<protein>
    <recommendedName>
        <fullName evidence="2">Brix domain-containing protein</fullName>
    </recommendedName>
</protein>
<accession>A0A7N0US02</accession>
<dbReference type="PANTHER" id="PTHR12661">
    <property type="entry name" value="PETER PAN-RELATED"/>
    <property type="match status" value="1"/>
</dbReference>
<evidence type="ECO:0000259" key="2">
    <source>
        <dbReference type="PROSITE" id="PS50833"/>
    </source>
</evidence>
<dbReference type="InterPro" id="IPR007109">
    <property type="entry name" value="Brix"/>
</dbReference>
<evidence type="ECO:0000313" key="3">
    <source>
        <dbReference type="EnsemblPlants" id="Kaladp0081s0372.1.v1.1"/>
    </source>
</evidence>
<dbReference type="PROSITE" id="PS50833">
    <property type="entry name" value="BRIX"/>
    <property type="match status" value="1"/>
</dbReference>
<feature type="domain" description="Brix" evidence="2">
    <location>
        <begin position="33"/>
        <end position="294"/>
    </location>
</feature>
<dbReference type="GO" id="GO:0019843">
    <property type="term" value="F:rRNA binding"/>
    <property type="evidence" value="ECO:0007669"/>
    <property type="project" value="InterPro"/>
</dbReference>
<dbReference type="Pfam" id="PF04427">
    <property type="entry name" value="Brix"/>
    <property type="match status" value="1"/>
</dbReference>
<reference evidence="3" key="1">
    <citation type="submission" date="2021-01" db="UniProtKB">
        <authorList>
            <consortium name="EnsemblPlants"/>
        </authorList>
    </citation>
    <scope>IDENTIFICATION</scope>
</reference>
<feature type="compositionally biased region" description="Acidic residues" evidence="1">
    <location>
        <begin position="324"/>
        <end position="356"/>
    </location>
</feature>
<dbReference type="InterPro" id="IPR045112">
    <property type="entry name" value="PPAN-like"/>
</dbReference>
<dbReference type="PANTHER" id="PTHR12661:SF5">
    <property type="entry name" value="SUPPRESSOR OF SWI4 1 HOMOLOG"/>
    <property type="match status" value="1"/>
</dbReference>
<evidence type="ECO:0000256" key="1">
    <source>
        <dbReference type="SAM" id="MobiDB-lite"/>
    </source>
</evidence>
<feature type="compositionally biased region" description="Basic and acidic residues" evidence="1">
    <location>
        <begin position="301"/>
        <end position="314"/>
    </location>
</feature>
<keyword evidence="4" id="KW-1185">Reference proteome</keyword>
<dbReference type="Proteomes" id="UP000594263">
    <property type="component" value="Unplaced"/>
</dbReference>
<dbReference type="GO" id="GO:0006364">
    <property type="term" value="P:rRNA processing"/>
    <property type="evidence" value="ECO:0007669"/>
    <property type="project" value="InterPro"/>
</dbReference>
<proteinExistence type="predicted"/>
<dbReference type="AlphaFoldDB" id="A0A7N0US02"/>
<dbReference type="SMART" id="SM00879">
    <property type="entry name" value="Brix"/>
    <property type="match status" value="1"/>
</dbReference>
<dbReference type="GO" id="GO:0030687">
    <property type="term" value="C:preribosome, large subunit precursor"/>
    <property type="evidence" value="ECO:0007669"/>
    <property type="project" value="TreeGrafter"/>
</dbReference>
<dbReference type="OMA" id="KRTHAQI"/>
<sequence length="356" mass="39668">MARFRDKKKKGFVKPVVKKNLKNVDHITGDKVPKSFVFARGKLPAVLRQLQMDLRKLMLPFTALKLKEKKRNSLKDFLNVAGPMGVTHFMILSKTTTGPYLRVARTPQGPTLTFKVKDYTLAVDVARSQLRPRCPQDLFKNPPLIVLSGFGTGEQHLKLATIMFQNIFPSIDINTVKLSSCQRIVLLNYDKETKLIDFRHYSIRLEPVGVTRRLRKFVQNHQVPDLRNLQDVSDFVTKAGYGSESEGDEDAATVTLSNDMGRVNRASTKSAVKLQELGPRMTLHLIKIEEGLCTGGVIFSEHGDGDKKKPESKEGGTAGNAAGNEDDEGITGEGEESETDDYEDANGDDNEMSEDE</sequence>
<organism evidence="3 4">
    <name type="scientific">Kalanchoe fedtschenkoi</name>
    <name type="common">Lavender scallops</name>
    <name type="synonym">South American air plant</name>
    <dbReference type="NCBI Taxonomy" id="63787"/>
    <lineage>
        <taxon>Eukaryota</taxon>
        <taxon>Viridiplantae</taxon>
        <taxon>Streptophyta</taxon>
        <taxon>Embryophyta</taxon>
        <taxon>Tracheophyta</taxon>
        <taxon>Spermatophyta</taxon>
        <taxon>Magnoliopsida</taxon>
        <taxon>eudicotyledons</taxon>
        <taxon>Gunneridae</taxon>
        <taxon>Pentapetalae</taxon>
        <taxon>Saxifragales</taxon>
        <taxon>Crassulaceae</taxon>
        <taxon>Kalanchoe</taxon>
    </lineage>
</organism>
<dbReference type="Gramene" id="Kaladp0081s0372.1.v1.1">
    <property type="protein sequence ID" value="Kaladp0081s0372.1.v1.1"/>
    <property type="gene ID" value="Kaladp0081s0372.v1.1"/>
</dbReference>
<feature type="region of interest" description="Disordered" evidence="1">
    <location>
        <begin position="301"/>
        <end position="356"/>
    </location>
</feature>
<dbReference type="EnsemblPlants" id="Kaladp0081s0372.1.v1.1">
    <property type="protein sequence ID" value="Kaladp0081s0372.1.v1.1"/>
    <property type="gene ID" value="Kaladp0081s0372.v1.1"/>
</dbReference>
<name>A0A7N0US02_KALFE</name>
<evidence type="ECO:0000313" key="4">
    <source>
        <dbReference type="Proteomes" id="UP000594263"/>
    </source>
</evidence>